<evidence type="ECO:0008006" key="3">
    <source>
        <dbReference type="Google" id="ProtNLM"/>
    </source>
</evidence>
<evidence type="ECO:0000313" key="1">
    <source>
        <dbReference type="EMBL" id="SDX65757.1"/>
    </source>
</evidence>
<dbReference type="AlphaFoldDB" id="A0A1H3DHC1"/>
<gene>
    <name evidence="1" type="ORF">SAMN05660923_02683</name>
</gene>
<dbReference type="Gene3D" id="2.40.33.20">
    <property type="entry name" value="PK beta-barrel domain-like"/>
    <property type="match status" value="1"/>
</dbReference>
<name>A0A1H3DHC1_9FIRM</name>
<reference evidence="1 2" key="1">
    <citation type="submission" date="2016-10" db="EMBL/GenBank/DDBJ databases">
        <authorList>
            <person name="de Groot N.N."/>
        </authorList>
    </citation>
    <scope>NUCLEOTIDE SEQUENCE [LARGE SCALE GENOMIC DNA]</scope>
    <source>
        <strain evidence="1 2">DSM 23310</strain>
    </source>
</reference>
<dbReference type="PANTHER" id="PTHR36930:SF1">
    <property type="entry name" value="MOSC DOMAIN-CONTAINING PROTEIN"/>
    <property type="match status" value="1"/>
</dbReference>
<dbReference type="EMBL" id="FNNG01000015">
    <property type="protein sequence ID" value="SDX65757.1"/>
    <property type="molecule type" value="Genomic_DNA"/>
</dbReference>
<sequence>MKVLSLFIKRKKGGKVEKIEEGQLKEGHGLVSNVNGGGSREISIATLRVRKYLEDKSLKGICSYRFYENITIGGLNVEELKLGQRIIIGDTILEITSIGKKCFPECNLFISNNLCPLTKDVLFTKIIRGGFIKIGDRVNLMEPTDFIWVR</sequence>
<dbReference type="SUPFAM" id="SSF50800">
    <property type="entry name" value="PK beta-barrel domain-like"/>
    <property type="match status" value="1"/>
</dbReference>
<evidence type="ECO:0000313" key="2">
    <source>
        <dbReference type="Proteomes" id="UP000198828"/>
    </source>
</evidence>
<protein>
    <recommendedName>
        <fullName evidence="3">MOSC domain-containing protein</fullName>
    </recommendedName>
</protein>
<accession>A0A1H3DHC1</accession>
<proteinExistence type="predicted"/>
<keyword evidence="2" id="KW-1185">Reference proteome</keyword>
<dbReference type="PANTHER" id="PTHR36930">
    <property type="entry name" value="METAL-SULFUR CLUSTER BIOSYNTHESIS PROTEINS YUAD-RELATED"/>
    <property type="match status" value="1"/>
</dbReference>
<dbReference type="InterPro" id="IPR052716">
    <property type="entry name" value="MOSC_domain"/>
</dbReference>
<dbReference type="Proteomes" id="UP000198828">
    <property type="component" value="Unassembled WGS sequence"/>
</dbReference>
<dbReference type="RefSeq" id="WP_093754532.1">
    <property type="nucleotide sequence ID" value="NZ_BSYN01000007.1"/>
</dbReference>
<organism evidence="1 2">
    <name type="scientific">Tepidimicrobium xylanilyticum</name>
    <dbReference type="NCBI Taxonomy" id="1123352"/>
    <lineage>
        <taxon>Bacteria</taxon>
        <taxon>Bacillati</taxon>
        <taxon>Bacillota</taxon>
        <taxon>Tissierellia</taxon>
        <taxon>Tissierellales</taxon>
        <taxon>Tepidimicrobiaceae</taxon>
        <taxon>Tepidimicrobium</taxon>
    </lineage>
</organism>
<dbReference type="InterPro" id="IPR011037">
    <property type="entry name" value="Pyrv_Knase-like_insert_dom_sf"/>
</dbReference>
<dbReference type="OrthoDB" id="9804286at2"/>